<sequence>MVFLLAVFALYCCSVHVKACNETLTYPSGVITSPNYPAFYNDSIYCTYELYSPFGYIINLRQANF</sequence>
<feature type="domain" description="CUB" evidence="4">
    <location>
        <begin position="20"/>
        <end position="65"/>
    </location>
</feature>
<evidence type="ECO:0000259" key="4">
    <source>
        <dbReference type="PROSITE" id="PS01180"/>
    </source>
</evidence>
<evidence type="ECO:0000313" key="6">
    <source>
        <dbReference type="Proteomes" id="UP001233172"/>
    </source>
</evidence>
<reference evidence="5" key="2">
    <citation type="submission" date="2023-04" db="EMBL/GenBank/DDBJ databases">
        <authorList>
            <person name="Bu L."/>
            <person name="Lu L."/>
            <person name="Laidemitt M.R."/>
            <person name="Zhang S.M."/>
            <person name="Mutuku M."/>
            <person name="Mkoji G."/>
            <person name="Steinauer M."/>
            <person name="Loker E.S."/>
        </authorList>
    </citation>
    <scope>NUCLEOTIDE SEQUENCE</scope>
    <source>
        <strain evidence="5">KasaAsao</strain>
        <tissue evidence="5">Whole Snail</tissue>
    </source>
</reference>
<dbReference type="PROSITE" id="PS01180">
    <property type="entry name" value="CUB"/>
    <property type="match status" value="1"/>
</dbReference>
<keyword evidence="1" id="KW-1015">Disulfide bond</keyword>
<comment type="caution">
    <text evidence="2">Lacks conserved residue(s) required for the propagation of feature annotation.</text>
</comment>
<dbReference type="AlphaFoldDB" id="A0AAD8AUR1"/>
<dbReference type="InterPro" id="IPR000859">
    <property type="entry name" value="CUB_dom"/>
</dbReference>
<feature type="signal peptide" evidence="3">
    <location>
        <begin position="1"/>
        <end position="19"/>
    </location>
</feature>
<comment type="caution">
    <text evidence="5">The sequence shown here is derived from an EMBL/GenBank/DDBJ whole genome shotgun (WGS) entry which is preliminary data.</text>
</comment>
<dbReference type="Gene3D" id="2.60.120.290">
    <property type="entry name" value="Spermadhesin, CUB domain"/>
    <property type="match status" value="1"/>
</dbReference>
<feature type="chain" id="PRO_5042204837" description="CUB domain-containing protein" evidence="3">
    <location>
        <begin position="20"/>
        <end position="65"/>
    </location>
</feature>
<organism evidence="5 6">
    <name type="scientific">Biomphalaria pfeifferi</name>
    <name type="common">Bloodfluke planorb</name>
    <name type="synonym">Freshwater snail</name>
    <dbReference type="NCBI Taxonomy" id="112525"/>
    <lineage>
        <taxon>Eukaryota</taxon>
        <taxon>Metazoa</taxon>
        <taxon>Spiralia</taxon>
        <taxon>Lophotrochozoa</taxon>
        <taxon>Mollusca</taxon>
        <taxon>Gastropoda</taxon>
        <taxon>Heterobranchia</taxon>
        <taxon>Euthyneura</taxon>
        <taxon>Panpulmonata</taxon>
        <taxon>Hygrophila</taxon>
        <taxon>Lymnaeoidea</taxon>
        <taxon>Planorbidae</taxon>
        <taxon>Biomphalaria</taxon>
    </lineage>
</organism>
<dbReference type="InterPro" id="IPR035914">
    <property type="entry name" value="Sperma_CUB_dom_sf"/>
</dbReference>
<dbReference type="Pfam" id="PF00431">
    <property type="entry name" value="CUB"/>
    <property type="match status" value="1"/>
</dbReference>
<evidence type="ECO:0000313" key="5">
    <source>
        <dbReference type="EMBL" id="KAK0042747.1"/>
    </source>
</evidence>
<protein>
    <recommendedName>
        <fullName evidence="4">CUB domain-containing protein</fullName>
    </recommendedName>
</protein>
<name>A0AAD8AUR1_BIOPF</name>
<dbReference type="EMBL" id="JASAOG010000233">
    <property type="protein sequence ID" value="KAK0042747.1"/>
    <property type="molecule type" value="Genomic_DNA"/>
</dbReference>
<dbReference type="Proteomes" id="UP001233172">
    <property type="component" value="Unassembled WGS sequence"/>
</dbReference>
<evidence type="ECO:0000256" key="2">
    <source>
        <dbReference type="PROSITE-ProRule" id="PRU00059"/>
    </source>
</evidence>
<keyword evidence="6" id="KW-1185">Reference proteome</keyword>
<accession>A0AAD8AUR1</accession>
<keyword evidence="3" id="KW-0732">Signal</keyword>
<evidence type="ECO:0000256" key="1">
    <source>
        <dbReference type="ARBA" id="ARBA00023157"/>
    </source>
</evidence>
<proteinExistence type="predicted"/>
<evidence type="ECO:0000256" key="3">
    <source>
        <dbReference type="SAM" id="SignalP"/>
    </source>
</evidence>
<gene>
    <name evidence="5" type="ORF">Bpfe_027810</name>
</gene>
<reference evidence="5" key="1">
    <citation type="journal article" date="2023" name="PLoS Negl. Trop. Dis.">
        <title>A genome sequence for Biomphalaria pfeifferi, the major vector snail for the human-infecting parasite Schistosoma mansoni.</title>
        <authorList>
            <person name="Bu L."/>
            <person name="Lu L."/>
            <person name="Laidemitt M.R."/>
            <person name="Zhang S.M."/>
            <person name="Mutuku M."/>
            <person name="Mkoji G."/>
            <person name="Steinauer M."/>
            <person name="Loker E.S."/>
        </authorList>
    </citation>
    <scope>NUCLEOTIDE SEQUENCE</scope>
    <source>
        <strain evidence="5">KasaAsao</strain>
    </source>
</reference>
<dbReference type="SUPFAM" id="SSF49854">
    <property type="entry name" value="Spermadhesin, CUB domain"/>
    <property type="match status" value="1"/>
</dbReference>